<dbReference type="KEGG" id="sted:SPTER_41650"/>
<keyword evidence="4" id="KW-1185">Reference proteome</keyword>
<dbReference type="InterPro" id="IPR011146">
    <property type="entry name" value="HIT-like"/>
</dbReference>
<proteinExistence type="predicted"/>
<reference evidence="3 4" key="1">
    <citation type="submission" date="2019-02" db="EMBL/GenBank/DDBJ databases">
        <title>Closed genome of Sporomusa termitida DSM 4440.</title>
        <authorList>
            <person name="Poehlein A."/>
            <person name="Daniel R."/>
        </authorList>
    </citation>
    <scope>NUCLEOTIDE SEQUENCE [LARGE SCALE GENOMIC DNA]</scope>
    <source>
        <strain evidence="3 4">DSM 4440</strain>
    </source>
</reference>
<evidence type="ECO:0000313" key="4">
    <source>
        <dbReference type="Proteomes" id="UP000320776"/>
    </source>
</evidence>
<dbReference type="EMBL" id="CP036259">
    <property type="protein sequence ID" value="QDR82735.1"/>
    <property type="molecule type" value="Genomic_DNA"/>
</dbReference>
<gene>
    <name evidence="3" type="ORF">SPTER_41650</name>
</gene>
<evidence type="ECO:0000256" key="1">
    <source>
        <dbReference type="PROSITE-ProRule" id="PRU00464"/>
    </source>
</evidence>
<protein>
    <recommendedName>
        <fullName evidence="2">HIT domain-containing protein</fullName>
    </recommendedName>
</protein>
<dbReference type="Proteomes" id="UP000320776">
    <property type="component" value="Chromosome"/>
</dbReference>
<feature type="domain" description="HIT" evidence="2">
    <location>
        <begin position="1"/>
        <end position="27"/>
    </location>
</feature>
<dbReference type="AlphaFoldDB" id="A0A517DZE8"/>
<accession>A0A517DZE8</accession>
<organism evidence="3 4">
    <name type="scientific">Sporomusa termitida</name>
    <dbReference type="NCBI Taxonomy" id="2377"/>
    <lineage>
        <taxon>Bacteria</taxon>
        <taxon>Bacillati</taxon>
        <taxon>Bacillota</taxon>
        <taxon>Negativicutes</taxon>
        <taxon>Selenomonadales</taxon>
        <taxon>Sporomusaceae</taxon>
        <taxon>Sporomusa</taxon>
    </lineage>
</organism>
<name>A0A517DZE8_9FIRM</name>
<evidence type="ECO:0000313" key="3">
    <source>
        <dbReference type="EMBL" id="QDR82735.1"/>
    </source>
</evidence>
<evidence type="ECO:0000259" key="2">
    <source>
        <dbReference type="PROSITE" id="PS51084"/>
    </source>
</evidence>
<sequence length="74" mass="8868">MNLGEETSHCHFHIFPRYRWLIDKLNVALFSQGKLDGAKLFSYYRHKNKTDKLEKIPEINKTITFIKSQLQCRQ</sequence>
<feature type="short sequence motif" description="Histidine triad motif" evidence="1">
    <location>
        <begin position="9"/>
        <end position="13"/>
    </location>
</feature>
<dbReference type="GO" id="GO:0003824">
    <property type="term" value="F:catalytic activity"/>
    <property type="evidence" value="ECO:0007669"/>
    <property type="project" value="InterPro"/>
</dbReference>
<dbReference type="PROSITE" id="PS51084">
    <property type="entry name" value="HIT_2"/>
    <property type="match status" value="1"/>
</dbReference>